<evidence type="ECO:0000313" key="3">
    <source>
        <dbReference type="EMBL" id="MDN3564094.1"/>
    </source>
</evidence>
<feature type="non-terminal residue" evidence="3">
    <location>
        <position position="74"/>
    </location>
</feature>
<evidence type="ECO:0000256" key="1">
    <source>
        <dbReference type="SAM" id="MobiDB-lite"/>
    </source>
</evidence>
<keyword evidence="4" id="KW-1185">Reference proteome</keyword>
<accession>A0ABT8A311</accession>
<feature type="transmembrane region" description="Helical" evidence="2">
    <location>
        <begin position="31"/>
        <end position="52"/>
    </location>
</feature>
<dbReference type="EMBL" id="JAUFPN010000059">
    <property type="protein sequence ID" value="MDN3564094.1"/>
    <property type="molecule type" value="Genomic_DNA"/>
</dbReference>
<dbReference type="Proteomes" id="UP001529369">
    <property type="component" value="Unassembled WGS sequence"/>
</dbReference>
<evidence type="ECO:0008006" key="5">
    <source>
        <dbReference type="Google" id="ProtNLM"/>
    </source>
</evidence>
<proteinExistence type="predicted"/>
<feature type="region of interest" description="Disordered" evidence="1">
    <location>
        <begin position="54"/>
        <end position="74"/>
    </location>
</feature>
<comment type="caution">
    <text evidence="3">The sequence shown here is derived from an EMBL/GenBank/DDBJ whole genome shotgun (WGS) entry which is preliminary data.</text>
</comment>
<protein>
    <recommendedName>
        <fullName evidence="5">Energy transducer TonB</fullName>
    </recommendedName>
</protein>
<gene>
    <name evidence="3" type="ORF">QWZ14_06840</name>
</gene>
<keyword evidence="2" id="KW-0472">Membrane</keyword>
<keyword evidence="2" id="KW-0812">Transmembrane</keyword>
<name>A0ABT8A311_9PROT</name>
<keyword evidence="2" id="KW-1133">Transmembrane helix</keyword>
<evidence type="ECO:0000256" key="2">
    <source>
        <dbReference type="SAM" id="Phobius"/>
    </source>
</evidence>
<sequence length="74" mass="8392">MPPPTLRAEPLLRPGQRRVPRRQRPWRRLRPGLVGSVLLHLGFVALVVLAVMTRPKPPEPLPPPSFEVEYRDGA</sequence>
<feature type="region of interest" description="Disordered" evidence="1">
    <location>
        <begin position="1"/>
        <end position="23"/>
    </location>
</feature>
<reference evidence="4" key="1">
    <citation type="journal article" date="2019" name="Int. J. Syst. Evol. Microbiol.">
        <title>The Global Catalogue of Microorganisms (GCM) 10K type strain sequencing project: providing services to taxonomists for standard genome sequencing and annotation.</title>
        <authorList>
            <consortium name="The Broad Institute Genomics Platform"/>
            <consortium name="The Broad Institute Genome Sequencing Center for Infectious Disease"/>
            <person name="Wu L."/>
            <person name="Ma J."/>
        </authorList>
    </citation>
    <scope>NUCLEOTIDE SEQUENCE [LARGE SCALE GENOMIC DNA]</scope>
    <source>
        <strain evidence="4">CECT 7131</strain>
    </source>
</reference>
<evidence type="ECO:0000313" key="4">
    <source>
        <dbReference type="Proteomes" id="UP001529369"/>
    </source>
</evidence>
<organism evidence="3 4">
    <name type="scientific">Paeniroseomonas aquatica</name>
    <dbReference type="NCBI Taxonomy" id="373043"/>
    <lineage>
        <taxon>Bacteria</taxon>
        <taxon>Pseudomonadati</taxon>
        <taxon>Pseudomonadota</taxon>
        <taxon>Alphaproteobacteria</taxon>
        <taxon>Acetobacterales</taxon>
        <taxon>Acetobacteraceae</taxon>
        <taxon>Paeniroseomonas</taxon>
    </lineage>
</organism>